<comment type="caution">
    <text evidence="2">The sequence shown here is derived from an EMBL/GenBank/DDBJ whole genome shotgun (WGS) entry which is preliminary data.</text>
</comment>
<evidence type="ECO:0000256" key="1">
    <source>
        <dbReference type="ARBA" id="ARBA00006188"/>
    </source>
</evidence>
<dbReference type="CDD" id="cd00688">
    <property type="entry name" value="ISOPREN_C2_like"/>
    <property type="match status" value="1"/>
</dbReference>
<comment type="similarity">
    <text evidence="1">Belongs to the glycosyl hydrolase 15 family.</text>
</comment>
<sequence length="399" mass="46119">MDRAKASKLYERSISLIKENQHKKGGFYASPPGTRYPYVYTRDHSVIVLGAISAGLLDEAKKGLKFILDVQKPSGEFSQRYDVNGNDTSYKDPQIDGNGSVLFILGKYCEATDDYGLCTDRWNVIEKAVEYILRHKNDEVDLIHSMNSIHEYPAYEQGFEIYANSACCAGIFQAVKIGESLGKEVSRWREEAEKIKKGILTRLWSSRIRSFIKNIRIKHGESKPLGYDPFSSVIIDVDAAEYAPAYFELVEEDDIKVVSTVKRIDNLLWDEELDGLNRYPQAWDRNNGGYGPWSHFTLQVARHFIRTGDEDTAERYLGWCVGIAHDYMLPEHISTIERFELWLESYKNANILRDKKITMIENIKRHPKWNDGLVYVTAPLLWPHAEYIRTYKEYVEKFL</sequence>
<reference evidence="2 3" key="1">
    <citation type="journal article" date="2019" name="Nat. Microbiol.">
        <title>Wide diversity of methane and short-chain alkane metabolisms in uncultured archaea.</title>
        <authorList>
            <person name="Borrel G."/>
            <person name="Adam P.S."/>
            <person name="McKay L.J."/>
            <person name="Chen L.X."/>
            <person name="Sierra-Garcia I.N."/>
            <person name="Sieber C.M."/>
            <person name="Letourneur Q."/>
            <person name="Ghozlane A."/>
            <person name="Andersen G.L."/>
            <person name="Li W.J."/>
            <person name="Hallam S.J."/>
            <person name="Muyzer G."/>
            <person name="de Oliveira V.M."/>
            <person name="Inskeep W.P."/>
            <person name="Banfield J.F."/>
            <person name="Gribaldo S."/>
        </authorList>
    </citation>
    <scope>NUCLEOTIDE SEQUENCE [LARGE SCALE GENOMIC DNA]</scope>
    <source>
        <strain evidence="2">NM1b</strain>
    </source>
</reference>
<dbReference type="InterPro" id="IPR008928">
    <property type="entry name" value="6-hairpin_glycosidase_sf"/>
</dbReference>
<dbReference type="GO" id="GO:0004553">
    <property type="term" value="F:hydrolase activity, hydrolyzing O-glycosyl compounds"/>
    <property type="evidence" value="ECO:0007669"/>
    <property type="project" value="TreeGrafter"/>
</dbReference>
<dbReference type="SUPFAM" id="SSF48208">
    <property type="entry name" value="Six-hairpin glycosidases"/>
    <property type="match status" value="1"/>
</dbReference>
<name>A0A520KY50_9EURY</name>
<dbReference type="InterPro" id="IPR012341">
    <property type="entry name" value="6hp_glycosidase-like_sf"/>
</dbReference>
<accession>A0A520KY50</accession>
<dbReference type="Proteomes" id="UP000320766">
    <property type="component" value="Unassembled WGS sequence"/>
</dbReference>
<protein>
    <submittedName>
        <fullName evidence="2">Glucoamylase</fullName>
    </submittedName>
</protein>
<gene>
    <name evidence="2" type="ORF">EF807_01775</name>
</gene>
<dbReference type="AlphaFoldDB" id="A0A520KY50"/>
<proteinExistence type="inferred from homology"/>
<dbReference type="PANTHER" id="PTHR31616">
    <property type="entry name" value="TREHALASE"/>
    <property type="match status" value="1"/>
</dbReference>
<organism evidence="2 3">
    <name type="scientific">Candidatus Methanolliviera hydrocarbonicum</name>
    <dbReference type="NCBI Taxonomy" id="2491085"/>
    <lineage>
        <taxon>Archaea</taxon>
        <taxon>Methanobacteriati</taxon>
        <taxon>Methanobacteriota</taxon>
        <taxon>Candidatus Methanoliparia</taxon>
        <taxon>Candidatus Methanoliparales</taxon>
        <taxon>Candidatus Methanollivieraceae</taxon>
        <taxon>Candidatus Methanolliviera</taxon>
    </lineage>
</organism>
<dbReference type="PANTHER" id="PTHR31616:SF0">
    <property type="entry name" value="GLUCAN 1,4-ALPHA-GLUCOSIDASE"/>
    <property type="match status" value="1"/>
</dbReference>
<dbReference type="Gene3D" id="1.50.10.10">
    <property type="match status" value="1"/>
</dbReference>
<dbReference type="EMBL" id="RXIL01000032">
    <property type="protein sequence ID" value="RZN72001.1"/>
    <property type="molecule type" value="Genomic_DNA"/>
</dbReference>
<dbReference type="GO" id="GO:0005975">
    <property type="term" value="P:carbohydrate metabolic process"/>
    <property type="evidence" value="ECO:0007669"/>
    <property type="project" value="InterPro"/>
</dbReference>
<evidence type="ECO:0000313" key="2">
    <source>
        <dbReference type="EMBL" id="RZN72001.1"/>
    </source>
</evidence>
<evidence type="ECO:0000313" key="3">
    <source>
        <dbReference type="Proteomes" id="UP000320766"/>
    </source>
</evidence>